<keyword evidence="3" id="KW-1185">Reference proteome</keyword>
<dbReference type="OrthoDB" id="9807664at2"/>
<reference evidence="2 3" key="1">
    <citation type="submission" date="2019-05" db="EMBL/GenBank/DDBJ databases">
        <authorList>
            <person name="Qu J.-H."/>
        </authorList>
    </citation>
    <scope>NUCLEOTIDE SEQUENCE [LARGE SCALE GENOMIC DNA]</scope>
    <source>
        <strain evidence="2 3">Z12</strain>
    </source>
</reference>
<sequence length="183" mass="21403">MSYCNYVNNTVSEQPDYLLNKYYHDHQYGFPIDDDNELFGRLILEINQAGLSWTLMLRKQESFRTAYSNYSIEKIAAYDEEDRERLMQNPGVVRNRLKINAAIVNAQKILELKSEFGSFKNWLDAHHTLTKAEWIRLFKKTFKFTGGEIVSEFLMSTGYLEGAHSPECPIYEKVRNYSCTARS</sequence>
<dbReference type="AlphaFoldDB" id="A0A5R9K616"/>
<dbReference type="GO" id="GO:0046872">
    <property type="term" value="F:metal ion binding"/>
    <property type="evidence" value="ECO:0007669"/>
    <property type="project" value="UniProtKB-KW"/>
</dbReference>
<dbReference type="SUPFAM" id="SSF48150">
    <property type="entry name" value="DNA-glycosylase"/>
    <property type="match status" value="1"/>
</dbReference>
<keyword evidence="1" id="KW-0479">Metal-binding</keyword>
<evidence type="ECO:0000256" key="1">
    <source>
        <dbReference type="PIRSR" id="PIRSR605019-1"/>
    </source>
</evidence>
<dbReference type="InterPro" id="IPR052891">
    <property type="entry name" value="DNA-3mA_glycosylase"/>
</dbReference>
<keyword evidence="1" id="KW-0862">Zinc</keyword>
<feature type="binding site" evidence="1">
    <location>
        <position position="4"/>
    </location>
    <ligand>
        <name>Zn(2+)</name>
        <dbReference type="ChEBI" id="CHEBI:29105"/>
    </ligand>
</feature>
<dbReference type="RefSeq" id="WP_138283797.1">
    <property type="nucleotide sequence ID" value="NZ_BMGE01000004.1"/>
</dbReference>
<dbReference type="PANTHER" id="PTHR30037:SF4">
    <property type="entry name" value="DNA-3-METHYLADENINE GLYCOSYLASE I"/>
    <property type="match status" value="1"/>
</dbReference>
<dbReference type="Gene3D" id="1.10.340.30">
    <property type="entry name" value="Hypothetical protein, domain 2"/>
    <property type="match status" value="1"/>
</dbReference>
<feature type="binding site" evidence="1">
    <location>
        <position position="24"/>
    </location>
    <ligand>
        <name>Zn(2+)</name>
        <dbReference type="ChEBI" id="CHEBI:29105"/>
    </ligand>
</feature>
<gene>
    <name evidence="2" type="ORF">FEM55_23640</name>
</gene>
<dbReference type="EMBL" id="VCEI01000031">
    <property type="protein sequence ID" value="TLU89084.1"/>
    <property type="molecule type" value="Genomic_DNA"/>
</dbReference>
<dbReference type="PANTHER" id="PTHR30037">
    <property type="entry name" value="DNA-3-METHYLADENINE GLYCOSYLASE 1"/>
    <property type="match status" value="1"/>
</dbReference>
<organism evidence="2 3">
    <name type="scientific">Dyadobacter sediminis</name>
    <dbReference type="NCBI Taxonomy" id="1493691"/>
    <lineage>
        <taxon>Bacteria</taxon>
        <taxon>Pseudomonadati</taxon>
        <taxon>Bacteroidota</taxon>
        <taxon>Cytophagia</taxon>
        <taxon>Cytophagales</taxon>
        <taxon>Spirosomataceae</taxon>
        <taxon>Dyadobacter</taxon>
    </lineage>
</organism>
<dbReference type="GO" id="GO:0008725">
    <property type="term" value="F:DNA-3-methyladenine glycosylase activity"/>
    <property type="evidence" value="ECO:0007669"/>
    <property type="project" value="InterPro"/>
</dbReference>
<evidence type="ECO:0000313" key="2">
    <source>
        <dbReference type="EMBL" id="TLU89084.1"/>
    </source>
</evidence>
<dbReference type="InterPro" id="IPR011257">
    <property type="entry name" value="DNA_glycosylase"/>
</dbReference>
<accession>A0A5R9K616</accession>
<dbReference type="GO" id="GO:0006284">
    <property type="term" value="P:base-excision repair"/>
    <property type="evidence" value="ECO:0007669"/>
    <property type="project" value="InterPro"/>
</dbReference>
<dbReference type="Pfam" id="PF03352">
    <property type="entry name" value="Adenine_glyco"/>
    <property type="match status" value="1"/>
</dbReference>
<proteinExistence type="predicted"/>
<dbReference type="Proteomes" id="UP000309788">
    <property type="component" value="Unassembled WGS sequence"/>
</dbReference>
<evidence type="ECO:0000313" key="3">
    <source>
        <dbReference type="Proteomes" id="UP000309788"/>
    </source>
</evidence>
<name>A0A5R9K616_9BACT</name>
<protein>
    <submittedName>
        <fullName evidence="2">DNA-3-methyladenine glycosylase I</fullName>
    </submittedName>
</protein>
<comment type="caution">
    <text evidence="2">The sequence shown here is derived from an EMBL/GenBank/DDBJ whole genome shotgun (WGS) entry which is preliminary data.</text>
</comment>
<dbReference type="InterPro" id="IPR005019">
    <property type="entry name" value="Adenine_glyco"/>
</dbReference>